<gene>
    <name evidence="15" type="primary">LOC112283729</name>
    <name evidence="14" type="ORF">PHYPA_009170</name>
</gene>
<dbReference type="NCBIfam" id="NF004326">
    <property type="entry name" value="PRK05720.1"/>
    <property type="match status" value="1"/>
</dbReference>
<keyword evidence="6" id="KW-0547">Nucleotide-binding</keyword>
<evidence type="ECO:0000259" key="13">
    <source>
        <dbReference type="Pfam" id="PF01636"/>
    </source>
</evidence>
<dbReference type="Pfam" id="PF01636">
    <property type="entry name" value="APH"/>
    <property type="match status" value="1"/>
</dbReference>
<reference evidence="14 16" key="2">
    <citation type="journal article" date="2018" name="Plant J.">
        <title>The Physcomitrella patens chromosome-scale assembly reveals moss genome structure and evolution.</title>
        <authorList>
            <person name="Lang D."/>
            <person name="Ullrich K.K."/>
            <person name="Murat F."/>
            <person name="Fuchs J."/>
            <person name="Jenkins J."/>
            <person name="Haas F.B."/>
            <person name="Piednoel M."/>
            <person name="Gundlach H."/>
            <person name="Van Bel M."/>
            <person name="Meyberg R."/>
            <person name="Vives C."/>
            <person name="Morata J."/>
            <person name="Symeonidi A."/>
            <person name="Hiss M."/>
            <person name="Muchero W."/>
            <person name="Kamisugi Y."/>
            <person name="Saleh O."/>
            <person name="Blanc G."/>
            <person name="Decker E.L."/>
            <person name="van Gessel N."/>
            <person name="Grimwood J."/>
            <person name="Hayes R.D."/>
            <person name="Graham S.W."/>
            <person name="Gunter L.E."/>
            <person name="McDaniel S.F."/>
            <person name="Hoernstein S.N.W."/>
            <person name="Larsson A."/>
            <person name="Li F.W."/>
            <person name="Perroud P.F."/>
            <person name="Phillips J."/>
            <person name="Ranjan P."/>
            <person name="Rokshar D.S."/>
            <person name="Rothfels C.J."/>
            <person name="Schneider L."/>
            <person name="Shu S."/>
            <person name="Stevenson D.W."/>
            <person name="Thummler F."/>
            <person name="Tillich M."/>
            <person name="Villarreal Aguilar J.C."/>
            <person name="Widiez T."/>
            <person name="Wong G.K."/>
            <person name="Wymore A."/>
            <person name="Zhang Y."/>
            <person name="Zimmer A.D."/>
            <person name="Quatrano R.S."/>
            <person name="Mayer K.F.X."/>
            <person name="Goodstein D."/>
            <person name="Casacuberta J.M."/>
            <person name="Vandepoele K."/>
            <person name="Reski R."/>
            <person name="Cuming A.C."/>
            <person name="Tuskan G.A."/>
            <person name="Maumus F."/>
            <person name="Salse J."/>
            <person name="Schmutz J."/>
            <person name="Rensing S.A."/>
        </authorList>
    </citation>
    <scope>NUCLEOTIDE SEQUENCE [LARGE SCALE GENOMIC DNA]</scope>
    <source>
        <strain evidence="15 16">cv. Gransden 2004</strain>
    </source>
</reference>
<comment type="function">
    <text evidence="12">Catalyzes the interconversion of methylthioribose-1-phosphate (MTR-1-P) into methylthioribulose-1-phosphate (MTRu-1-P).</text>
</comment>
<dbReference type="PANTHER" id="PTHR34273">
    <property type="entry name" value="METHYLTHIORIBOSE KINASE"/>
    <property type="match status" value="1"/>
</dbReference>
<comment type="similarity">
    <text evidence="1">Belongs to the methylthioribose kinase family.</text>
</comment>
<dbReference type="InterPro" id="IPR002575">
    <property type="entry name" value="Aminoglycoside_PTrfase"/>
</dbReference>
<evidence type="ECO:0000256" key="10">
    <source>
        <dbReference type="ARBA" id="ARBA00023235"/>
    </source>
</evidence>
<evidence type="ECO:0000313" key="15">
    <source>
        <dbReference type="EnsemblPlants" id="Pp3c6_19060V3.1"/>
    </source>
</evidence>
<comment type="similarity">
    <text evidence="12">Belongs to the eIF-2B alpha/beta/delta subunits family. MtnA subfamily.</text>
</comment>
<sequence>MVPLEGGAGEQLLAIRYRRGSLQLLDQRKLPYESIYSDIKDAVAGWAAISDMVVRGAPAIAIAAALALAVEVESLKPFSGAGLEAVAFLKNRLDYLVSSRPTAVNLAEAATNLLNICQAVADKGDDAEAVYQAYLEAAEKMLAADVASNKAIGAYGAEALLQAKPASGNGMRVLTHCNTGSLATSQYGTALGVIRALHAQGKLETAICTETRPYNQGSRLTAFELVHDKIPAILVADSAAASLQSLGRVDAVVVGADRIAANGDTANKIGTYSLALSAFHHGVPFYVASPLTTIDTATKSGKEIIIEERSPKELTHSHGGQGTQIAADGVGVWNPAFDVTPARLITGIITDQGVITKEGNSDVFDIPSFIARSKDERSPSLKTDSKSSGLQVSKEGDLHANFKPLNESLVASYVKSQPRLGAILGGTSADWSVKEVGDGNLNFVYILEGPKGSFVLKQALPYVRCVGDSWPMTLERAFFETTVLREHRRLAPNHVPEVYHFDHPMALTVMEYLAPPHIILRKGLIAGTVYPLLAQHMAEYMASTLFHTSLLALSTLQQRKEVARFCGNIEMCRLTEQVIFTEPYMEASNNRWTSPHLDADAQALREDAIIKLEIAGLKSKFCEKTQALLHGDLHTGSIMVTQESTKCIDPEFGFYGPMGFDVGAFLGNLMLAYVSQDGHATSENDREGYQLWLLKTMGDTWQLFSERFVALWDKNWGAGDSYKIEVYNTKELQSLVQKTYLSELFQDSLGYAAAKMIRRIVGIAHVEDLESIPDLEKKVACERRALNFAKQLLKERSKYSDIRQVCNALQGSQ</sequence>
<dbReference type="Pfam" id="PF01008">
    <property type="entry name" value="IF-2B"/>
    <property type="match status" value="1"/>
</dbReference>
<dbReference type="Gramene" id="Pp3c6_19060V3.1">
    <property type="protein sequence ID" value="Pp3c6_19060V3.1"/>
    <property type="gene ID" value="Pp3c6_19060"/>
</dbReference>
<dbReference type="FunFam" id="1.20.120.420:FF:000003">
    <property type="entry name" value="Methylthioribose-1-phosphate isomerase"/>
    <property type="match status" value="1"/>
</dbReference>
<dbReference type="InterPro" id="IPR037171">
    <property type="entry name" value="NagB/RpiA_transferase-like"/>
</dbReference>
<dbReference type="Gramene" id="Pp3c6_19060V3.3">
    <property type="protein sequence ID" value="Pp3c6_19060V3.3"/>
    <property type="gene ID" value="Pp3c6_19060"/>
</dbReference>
<dbReference type="GO" id="GO:0005634">
    <property type="term" value="C:nucleus"/>
    <property type="evidence" value="ECO:0007669"/>
    <property type="project" value="UniProtKB-SubCell"/>
</dbReference>
<protein>
    <recommendedName>
        <fullName evidence="12">Methylthioribose-1-phosphate isomerase</fullName>
        <shortName evidence="12">M1Pi</shortName>
        <shortName evidence="12">MTR-1-P isomerase</shortName>
        <ecNumber evidence="12">5.3.1.23</ecNumber>
    </recommendedName>
    <alternativeName>
        <fullName evidence="12">S-methyl-5-thioribose-1-phosphate isomerase</fullName>
    </alternativeName>
    <alternativeName>
        <fullName evidence="12">Translation initiation factor eIF-2B subunit alpha/beta/delta-like protein</fullName>
    </alternativeName>
</protein>
<evidence type="ECO:0000256" key="4">
    <source>
        <dbReference type="ARBA" id="ARBA00022605"/>
    </source>
</evidence>
<keyword evidence="11 12" id="KW-0539">Nucleus</keyword>
<name>A0A2K1KGA2_PHYPA</name>
<dbReference type="EnsemblPlants" id="Pp3c6_19060V3.3">
    <property type="protein sequence ID" value="Pp3c6_19060V3.3"/>
    <property type="gene ID" value="Pp3c6_19060"/>
</dbReference>
<dbReference type="PANTHER" id="PTHR34273:SF2">
    <property type="entry name" value="METHYLTHIORIBOSE KINASE"/>
    <property type="match status" value="1"/>
</dbReference>
<reference evidence="15" key="3">
    <citation type="submission" date="2020-12" db="UniProtKB">
        <authorList>
            <consortium name="EnsemblPlants"/>
        </authorList>
    </citation>
    <scope>IDENTIFICATION</scope>
</reference>
<proteinExistence type="inferred from homology"/>
<comment type="catalytic activity">
    <reaction evidence="12">
        <text>5-(methylsulfanyl)-alpha-D-ribose 1-phosphate = 5-(methylsulfanyl)-D-ribulose 1-phosphate</text>
        <dbReference type="Rhea" id="RHEA:19989"/>
        <dbReference type="ChEBI" id="CHEBI:58533"/>
        <dbReference type="ChEBI" id="CHEBI:58548"/>
        <dbReference type="EC" id="5.3.1.23"/>
    </reaction>
</comment>
<keyword evidence="9 12" id="KW-0486">Methionine biosynthesis</keyword>
<dbReference type="SUPFAM" id="SSF100950">
    <property type="entry name" value="NagB/RpiA/CoA transferase-like"/>
    <property type="match status" value="1"/>
</dbReference>
<evidence type="ECO:0000256" key="9">
    <source>
        <dbReference type="ARBA" id="ARBA00023167"/>
    </source>
</evidence>
<feature type="site" description="Transition state stabilizer" evidence="12">
    <location>
        <position position="177"/>
    </location>
</feature>
<evidence type="ECO:0000256" key="5">
    <source>
        <dbReference type="ARBA" id="ARBA00022679"/>
    </source>
</evidence>
<dbReference type="OrthoDB" id="2461at2759"/>
<dbReference type="HAMAP" id="MF_01678">
    <property type="entry name" value="Salvage_MtnA"/>
    <property type="match status" value="1"/>
</dbReference>
<dbReference type="PaxDb" id="3218-PP1S14_168V6.1"/>
<evidence type="ECO:0000313" key="14">
    <source>
        <dbReference type="EMBL" id="PNR52795.1"/>
    </source>
</evidence>
<evidence type="ECO:0000313" key="16">
    <source>
        <dbReference type="Proteomes" id="UP000006727"/>
    </source>
</evidence>
<dbReference type="InterPro" id="IPR011009">
    <property type="entry name" value="Kinase-like_dom_sf"/>
</dbReference>
<dbReference type="NCBIfam" id="TIGR00524">
    <property type="entry name" value="eIF-2B_rel"/>
    <property type="match status" value="1"/>
</dbReference>
<dbReference type="Gene3D" id="3.40.50.10470">
    <property type="entry name" value="Translation initiation factor eif-2b, domain 2"/>
    <property type="match status" value="1"/>
</dbReference>
<feature type="domain" description="Aminoglycoside phosphotransferase" evidence="13">
    <location>
        <begin position="433"/>
        <end position="670"/>
    </location>
</feature>
<evidence type="ECO:0000256" key="6">
    <source>
        <dbReference type="ARBA" id="ARBA00022741"/>
    </source>
</evidence>
<evidence type="ECO:0000256" key="3">
    <source>
        <dbReference type="ARBA" id="ARBA00022490"/>
    </source>
</evidence>
<keyword evidence="3 12" id="KW-0963">Cytoplasm</keyword>
<feature type="active site" description="Proton donor" evidence="12">
    <location>
        <position position="257"/>
    </location>
</feature>
<dbReference type="GO" id="GO:0046522">
    <property type="term" value="F:S-methyl-5-thioribose kinase activity"/>
    <property type="evidence" value="ECO:0000318"/>
    <property type="project" value="GO_Central"/>
</dbReference>
<reference evidence="14 16" key="1">
    <citation type="journal article" date="2008" name="Science">
        <title>The Physcomitrella genome reveals evolutionary insights into the conquest of land by plants.</title>
        <authorList>
            <person name="Rensing S."/>
            <person name="Lang D."/>
            <person name="Zimmer A."/>
            <person name="Terry A."/>
            <person name="Salamov A."/>
            <person name="Shapiro H."/>
            <person name="Nishiyama T."/>
            <person name="Perroud P.-F."/>
            <person name="Lindquist E."/>
            <person name="Kamisugi Y."/>
            <person name="Tanahashi T."/>
            <person name="Sakakibara K."/>
            <person name="Fujita T."/>
            <person name="Oishi K."/>
            <person name="Shin-I T."/>
            <person name="Kuroki Y."/>
            <person name="Toyoda A."/>
            <person name="Suzuki Y."/>
            <person name="Hashimoto A."/>
            <person name="Yamaguchi K."/>
            <person name="Sugano A."/>
            <person name="Kohara Y."/>
            <person name="Fujiyama A."/>
            <person name="Anterola A."/>
            <person name="Aoki S."/>
            <person name="Ashton N."/>
            <person name="Barbazuk W.B."/>
            <person name="Barker E."/>
            <person name="Bennetzen J."/>
            <person name="Bezanilla M."/>
            <person name="Blankenship R."/>
            <person name="Cho S.H."/>
            <person name="Dutcher S."/>
            <person name="Estelle M."/>
            <person name="Fawcett J.A."/>
            <person name="Gundlach H."/>
            <person name="Hanada K."/>
            <person name="Heyl A."/>
            <person name="Hicks K.A."/>
            <person name="Hugh J."/>
            <person name="Lohr M."/>
            <person name="Mayer K."/>
            <person name="Melkozernov A."/>
            <person name="Murata T."/>
            <person name="Nelson D."/>
            <person name="Pils B."/>
            <person name="Prigge M."/>
            <person name="Reiss B."/>
            <person name="Renner T."/>
            <person name="Rombauts S."/>
            <person name="Rushton P."/>
            <person name="Sanderfoot A."/>
            <person name="Schween G."/>
            <person name="Shiu S.-H."/>
            <person name="Stueber K."/>
            <person name="Theodoulou F.L."/>
            <person name="Tu H."/>
            <person name="Van de Peer Y."/>
            <person name="Verrier P.J."/>
            <person name="Waters E."/>
            <person name="Wood A."/>
            <person name="Yang L."/>
            <person name="Cove D."/>
            <person name="Cuming A."/>
            <person name="Hasebe M."/>
            <person name="Lucas S."/>
            <person name="Mishler D.B."/>
            <person name="Reski R."/>
            <person name="Grigoriev I."/>
            <person name="Quatrano R.S."/>
            <person name="Boore J.L."/>
        </authorList>
    </citation>
    <scope>NUCLEOTIDE SEQUENCE [LARGE SCALE GENOMIC DNA]</scope>
    <source>
        <strain evidence="15 16">cv. Gransden 2004</strain>
    </source>
</reference>
<dbReference type="InterPro" id="IPR000649">
    <property type="entry name" value="IF-2B-related"/>
</dbReference>
<dbReference type="GO" id="GO:0019509">
    <property type="term" value="P:L-methionine salvage from methylthioadenosine"/>
    <property type="evidence" value="ECO:0007669"/>
    <property type="project" value="UniProtKB-UniRule"/>
</dbReference>
<dbReference type="SUPFAM" id="SSF56112">
    <property type="entry name" value="Protein kinase-like (PK-like)"/>
    <property type="match status" value="1"/>
</dbReference>
<evidence type="ECO:0000256" key="2">
    <source>
        <dbReference type="ARBA" id="ARBA00011738"/>
    </source>
</evidence>
<dbReference type="Proteomes" id="UP000006727">
    <property type="component" value="Chromosome 6"/>
</dbReference>
<dbReference type="GO" id="GO:0046523">
    <property type="term" value="F:S-methyl-5-thioribose-1-phosphate isomerase activity"/>
    <property type="evidence" value="ECO:0007669"/>
    <property type="project" value="UniProtKB-UniRule"/>
</dbReference>
<keyword evidence="4 12" id="KW-0028">Amino-acid biosynthesis</keyword>
<dbReference type="InterPro" id="IPR042529">
    <property type="entry name" value="IF_2B-like_C"/>
</dbReference>
<comment type="subunit">
    <text evidence="2">Homodimer.</text>
</comment>
<dbReference type="InterPro" id="IPR009212">
    <property type="entry name" value="Methylthioribose_kinase"/>
</dbReference>
<dbReference type="InterPro" id="IPR005251">
    <property type="entry name" value="IF-M1Pi"/>
</dbReference>
<evidence type="ECO:0000256" key="12">
    <source>
        <dbReference type="HAMAP-Rule" id="MF_03119"/>
    </source>
</evidence>
<dbReference type="InterPro" id="IPR027363">
    <property type="entry name" value="M1Pi_N"/>
</dbReference>
<evidence type="ECO:0000256" key="8">
    <source>
        <dbReference type="ARBA" id="ARBA00022840"/>
    </source>
</evidence>
<dbReference type="InterPro" id="IPR011559">
    <property type="entry name" value="Initiation_fac_2B_a/b/d"/>
</dbReference>
<keyword evidence="7" id="KW-0418">Kinase</keyword>
<dbReference type="EMBL" id="ABEU02000006">
    <property type="protein sequence ID" value="PNR52795.1"/>
    <property type="molecule type" value="Genomic_DNA"/>
</dbReference>
<evidence type="ECO:0000256" key="1">
    <source>
        <dbReference type="ARBA" id="ARBA00010165"/>
    </source>
</evidence>
<dbReference type="EnsemblPlants" id="Pp3c6_19060V3.1">
    <property type="protein sequence ID" value="Pp3c6_19060V3.1"/>
    <property type="gene ID" value="Pp3c6_19060"/>
</dbReference>
<evidence type="ECO:0000256" key="7">
    <source>
        <dbReference type="ARBA" id="ARBA00022777"/>
    </source>
</evidence>
<dbReference type="Gene3D" id="3.30.200.20">
    <property type="entry name" value="Phosphorylase Kinase, domain 1"/>
    <property type="match status" value="1"/>
</dbReference>
<dbReference type="STRING" id="3218.A0A2K1KGA2"/>
<dbReference type="FunCoup" id="A0A2K1KGA2">
    <property type="interactions" value="1633"/>
</dbReference>
<dbReference type="EC" id="5.3.1.23" evidence="12"/>
<organism evidence="14">
    <name type="scientific">Physcomitrium patens</name>
    <name type="common">Spreading-leaved earth moss</name>
    <name type="synonym">Physcomitrella patens</name>
    <dbReference type="NCBI Taxonomy" id="3218"/>
    <lineage>
        <taxon>Eukaryota</taxon>
        <taxon>Viridiplantae</taxon>
        <taxon>Streptophyta</taxon>
        <taxon>Embryophyta</taxon>
        <taxon>Bryophyta</taxon>
        <taxon>Bryophytina</taxon>
        <taxon>Bryopsida</taxon>
        <taxon>Funariidae</taxon>
        <taxon>Funariales</taxon>
        <taxon>Funariaceae</taxon>
        <taxon>Physcomitrium</taxon>
    </lineage>
</organism>
<accession>A0A2K1KGA2</accession>
<dbReference type="Gene3D" id="3.90.1200.10">
    <property type="match status" value="1"/>
</dbReference>
<keyword evidence="16" id="KW-1185">Reference proteome</keyword>
<dbReference type="UniPathway" id="UPA00904">
    <property type="reaction ID" value="UER00874"/>
</dbReference>
<evidence type="ECO:0000256" key="11">
    <source>
        <dbReference type="ARBA" id="ARBA00023242"/>
    </source>
</evidence>
<dbReference type="KEGG" id="ppp:112283729"/>
<keyword evidence="5" id="KW-0808">Transferase</keyword>
<comment type="subcellular location">
    <subcellularLocation>
        <location evidence="12">Cytoplasm</location>
    </subcellularLocation>
    <subcellularLocation>
        <location evidence="12">Nucleus</location>
    </subcellularLocation>
</comment>
<dbReference type="FunFam" id="3.40.50.10470:FF:000003">
    <property type="entry name" value="Methylthioribose-1-phosphate isomerase"/>
    <property type="match status" value="1"/>
</dbReference>
<dbReference type="AlphaFoldDB" id="A0A2K1KGA2"/>
<keyword evidence="8" id="KW-0067">ATP-binding</keyword>
<dbReference type="NCBIfam" id="TIGR00512">
    <property type="entry name" value="salvage_mtnA"/>
    <property type="match status" value="1"/>
</dbReference>
<dbReference type="GeneID" id="112283729"/>
<dbReference type="Gene3D" id="1.20.120.420">
    <property type="entry name" value="translation initiation factor eif-2b, domain 1"/>
    <property type="match status" value="1"/>
</dbReference>
<dbReference type="GO" id="GO:0005737">
    <property type="term" value="C:cytoplasm"/>
    <property type="evidence" value="ECO:0007669"/>
    <property type="project" value="UniProtKB-SubCell"/>
</dbReference>
<dbReference type="RefSeq" id="XP_024378552.1">
    <property type="nucleotide sequence ID" value="XM_024522784.2"/>
</dbReference>
<dbReference type="OMA" id="DNNHWTS"/>
<comment type="pathway">
    <text evidence="12">Amino-acid biosynthesis; L-methionine biosynthesis via salvage pathway; L-methionine from S-methyl-5-thio-alpha-D-ribose 1-phosphate: step 1/6.</text>
</comment>
<dbReference type="NCBIfam" id="TIGR01767">
    <property type="entry name" value="MTRK"/>
    <property type="match status" value="1"/>
</dbReference>
<dbReference type="GO" id="GO:0005524">
    <property type="term" value="F:ATP binding"/>
    <property type="evidence" value="ECO:0007669"/>
    <property type="project" value="UniProtKB-KW"/>
</dbReference>
<keyword evidence="10 12" id="KW-0413">Isomerase</keyword>